<dbReference type="Proteomes" id="UP000507470">
    <property type="component" value="Unassembled WGS sequence"/>
</dbReference>
<evidence type="ECO:0000313" key="2">
    <source>
        <dbReference type="Proteomes" id="UP000507470"/>
    </source>
</evidence>
<dbReference type="OrthoDB" id="6149185at2759"/>
<dbReference type="EMBL" id="CACVKT020000481">
    <property type="protein sequence ID" value="CAC5359433.1"/>
    <property type="molecule type" value="Genomic_DNA"/>
</dbReference>
<accession>A0A6J8A1H4</accession>
<name>A0A6J8A1H4_MYTCO</name>
<organism evidence="1 2">
    <name type="scientific">Mytilus coruscus</name>
    <name type="common">Sea mussel</name>
    <dbReference type="NCBI Taxonomy" id="42192"/>
    <lineage>
        <taxon>Eukaryota</taxon>
        <taxon>Metazoa</taxon>
        <taxon>Spiralia</taxon>
        <taxon>Lophotrochozoa</taxon>
        <taxon>Mollusca</taxon>
        <taxon>Bivalvia</taxon>
        <taxon>Autobranchia</taxon>
        <taxon>Pteriomorphia</taxon>
        <taxon>Mytilida</taxon>
        <taxon>Mytiloidea</taxon>
        <taxon>Mytilidae</taxon>
        <taxon>Mytilinae</taxon>
        <taxon>Mytilus</taxon>
    </lineage>
</organism>
<reference evidence="1 2" key="1">
    <citation type="submission" date="2020-06" db="EMBL/GenBank/DDBJ databases">
        <authorList>
            <person name="Li R."/>
            <person name="Bekaert M."/>
        </authorList>
    </citation>
    <scope>NUCLEOTIDE SEQUENCE [LARGE SCALE GENOMIC DNA]</scope>
    <source>
        <strain evidence="2">wild</strain>
    </source>
</reference>
<keyword evidence="2" id="KW-1185">Reference proteome</keyword>
<dbReference type="AlphaFoldDB" id="A0A6J8A1H4"/>
<sequence>MFQRLTTAANGLVENTSEVFQYELSSVPSSMFDYNQLPREAYKSNIADAIWVQCMWNYPELPSIKDITHLRKTKGTISPNINFTSSMPCKTKKRLFMSNSHNKQALINTICDKLKDNDIRCKNAIDDLDFIGQTAVDCALSSEVVVIADIIKAGEETLTCLYGGLPLEGLNILCWRKFTSRVITGNTSVQVNSLPPTSDSGQFHSLRVYHQCQKRMSEEVDINLQTMVGKSNVENFVQF</sequence>
<proteinExistence type="predicted"/>
<evidence type="ECO:0000313" key="1">
    <source>
        <dbReference type="EMBL" id="CAC5359433.1"/>
    </source>
</evidence>
<protein>
    <submittedName>
        <fullName evidence="1">Uncharacterized protein</fullName>
    </submittedName>
</protein>
<gene>
    <name evidence="1" type="ORF">MCOR_2280</name>
</gene>